<evidence type="ECO:0000313" key="3">
    <source>
        <dbReference type="EMBL" id="KAK9762265.1"/>
    </source>
</evidence>
<feature type="signal peptide" evidence="2">
    <location>
        <begin position="1"/>
        <end position="19"/>
    </location>
</feature>
<feature type="chain" id="PRO_5046227503" evidence="2">
    <location>
        <begin position="20"/>
        <end position="262"/>
    </location>
</feature>
<protein>
    <submittedName>
        <fullName evidence="3">Uncharacterized protein</fullName>
    </submittedName>
</protein>
<comment type="caution">
    <text evidence="3">The sequence shown here is derived from an EMBL/GenBank/DDBJ whole genome shotgun (WGS) entry which is preliminary data.</text>
</comment>
<gene>
    <name evidence="3" type="ORF">K7432_012175</name>
</gene>
<feature type="compositionally biased region" description="Polar residues" evidence="1">
    <location>
        <begin position="158"/>
        <end position="182"/>
    </location>
</feature>
<dbReference type="Proteomes" id="UP001479436">
    <property type="component" value="Unassembled WGS sequence"/>
</dbReference>
<dbReference type="EMBL" id="JASJQH010001025">
    <property type="protein sequence ID" value="KAK9762265.1"/>
    <property type="molecule type" value="Genomic_DNA"/>
</dbReference>
<accession>A0ABR2WLA0</accession>
<proteinExistence type="predicted"/>
<feature type="region of interest" description="Disordered" evidence="1">
    <location>
        <begin position="230"/>
        <end position="262"/>
    </location>
</feature>
<feature type="region of interest" description="Disordered" evidence="1">
    <location>
        <begin position="37"/>
        <end position="89"/>
    </location>
</feature>
<feature type="compositionally biased region" description="Polar residues" evidence="1">
    <location>
        <begin position="124"/>
        <end position="144"/>
    </location>
</feature>
<sequence>MRFTYALSATIAFVNAIFAFQQNGPVLDKGMLPSPARVENPYPSKSVSVPTQSPLVSTTKEAQPHRPSTDGSVSSKKYDSKLKKTSKSIDVQTMASDPRIMMMVEKIHKMESEHMMRRDKSKVPSRSLSNNLKTHNLPSTTHCSRPTLPPLYTPPPRVTSTKKASLRSSSLKTKPTISTSAVSKKLKEHKTPVTKSMPDSVSVYSTHIYHHTSNVTPSISIETTSQLLTKDVSSKSVKETHRETMHATVTKKEKNNLRLPKE</sequence>
<feature type="compositionally biased region" description="Basic and acidic residues" evidence="1">
    <location>
        <begin position="232"/>
        <end position="262"/>
    </location>
</feature>
<organism evidence="3 4">
    <name type="scientific">Basidiobolus ranarum</name>
    <dbReference type="NCBI Taxonomy" id="34480"/>
    <lineage>
        <taxon>Eukaryota</taxon>
        <taxon>Fungi</taxon>
        <taxon>Fungi incertae sedis</taxon>
        <taxon>Zoopagomycota</taxon>
        <taxon>Entomophthoromycotina</taxon>
        <taxon>Basidiobolomycetes</taxon>
        <taxon>Basidiobolales</taxon>
        <taxon>Basidiobolaceae</taxon>
        <taxon>Basidiobolus</taxon>
    </lineage>
</organism>
<reference evidence="3 4" key="1">
    <citation type="submission" date="2023-04" db="EMBL/GenBank/DDBJ databases">
        <title>Genome of Basidiobolus ranarum AG-B5.</title>
        <authorList>
            <person name="Stajich J.E."/>
            <person name="Carter-House D."/>
            <person name="Gryganskyi A."/>
        </authorList>
    </citation>
    <scope>NUCLEOTIDE SEQUENCE [LARGE SCALE GENOMIC DNA]</scope>
    <source>
        <strain evidence="3 4">AG-B5</strain>
    </source>
</reference>
<evidence type="ECO:0000256" key="2">
    <source>
        <dbReference type="SAM" id="SignalP"/>
    </source>
</evidence>
<keyword evidence="2" id="KW-0732">Signal</keyword>
<evidence type="ECO:0000313" key="4">
    <source>
        <dbReference type="Proteomes" id="UP001479436"/>
    </source>
</evidence>
<keyword evidence="4" id="KW-1185">Reference proteome</keyword>
<feature type="region of interest" description="Disordered" evidence="1">
    <location>
        <begin position="113"/>
        <end position="198"/>
    </location>
</feature>
<feature type="compositionally biased region" description="Polar residues" evidence="1">
    <location>
        <begin position="43"/>
        <end position="61"/>
    </location>
</feature>
<name>A0ABR2WLA0_9FUNG</name>
<feature type="compositionally biased region" description="Pro residues" evidence="1">
    <location>
        <begin position="147"/>
        <end position="157"/>
    </location>
</feature>
<feature type="compositionally biased region" description="Basic and acidic residues" evidence="1">
    <location>
        <begin position="113"/>
        <end position="122"/>
    </location>
</feature>
<evidence type="ECO:0000256" key="1">
    <source>
        <dbReference type="SAM" id="MobiDB-lite"/>
    </source>
</evidence>